<accession>A0ABU9V6L1</accession>
<name>A0ABU9V6L1_9ENTR</name>
<dbReference type="EMBL" id="JBCIVJ010000011">
    <property type="protein sequence ID" value="MEN0580292.1"/>
    <property type="molecule type" value="Genomic_DNA"/>
</dbReference>
<dbReference type="Proteomes" id="UP001411173">
    <property type="component" value="Unassembled WGS sequence"/>
</dbReference>
<gene>
    <name evidence="1" type="ORF">AAIG39_14935</name>
</gene>
<proteinExistence type="predicted"/>
<sequence>MFLVHRFTARRLPVKQHGDIIDSDIMVARGAFSSLTILVTTL</sequence>
<reference evidence="1 2" key="1">
    <citation type="submission" date="2024-02" db="EMBL/GenBank/DDBJ databases">
        <title>Whole genome of MDR Enterobacteriaceae from southern Thailand.</title>
        <authorList>
            <person name="Surachat K."/>
        </authorList>
    </citation>
    <scope>NUCLEOTIDE SEQUENCE [LARGE SCALE GENOMIC DNA]</scope>
    <source>
        <strain evidence="1 2">PSU_29</strain>
    </source>
</reference>
<organism evidence="1 2">
    <name type="scientific">Phytobacter palmae</name>
    <dbReference type="NCBI Taxonomy" id="1855371"/>
    <lineage>
        <taxon>Bacteria</taxon>
        <taxon>Pseudomonadati</taxon>
        <taxon>Pseudomonadota</taxon>
        <taxon>Gammaproteobacteria</taxon>
        <taxon>Enterobacterales</taxon>
        <taxon>Enterobacteriaceae</taxon>
        <taxon>Phytobacter</taxon>
    </lineage>
</organism>
<comment type="caution">
    <text evidence="1">The sequence shown here is derived from an EMBL/GenBank/DDBJ whole genome shotgun (WGS) entry which is preliminary data.</text>
</comment>
<keyword evidence="2" id="KW-1185">Reference proteome</keyword>
<evidence type="ECO:0000313" key="1">
    <source>
        <dbReference type="EMBL" id="MEN0580292.1"/>
    </source>
</evidence>
<dbReference type="RefSeq" id="WP_283776166.1">
    <property type="nucleotide sequence ID" value="NZ_JBCIVJ010000011.1"/>
</dbReference>
<protein>
    <submittedName>
        <fullName evidence="1">Uncharacterized protein</fullName>
    </submittedName>
</protein>
<evidence type="ECO:0000313" key="2">
    <source>
        <dbReference type="Proteomes" id="UP001411173"/>
    </source>
</evidence>